<dbReference type="PANTHER" id="PTHR43446">
    <property type="entry name" value="MEMBRANE PROTEIN-RELATED"/>
    <property type="match status" value="1"/>
</dbReference>
<dbReference type="CDD" id="cd03402">
    <property type="entry name" value="SPFH_like_u2"/>
    <property type="match status" value="1"/>
</dbReference>
<dbReference type="SMART" id="SM00244">
    <property type="entry name" value="PHB"/>
    <property type="match status" value="1"/>
</dbReference>
<evidence type="ECO:0000256" key="2">
    <source>
        <dbReference type="SAM" id="Phobius"/>
    </source>
</evidence>
<sequence>MKEEKIIIPTNGYLMLLLFVVLLFGSIATIFITETGWAIIGIIVSLFIAVGFLMVQPNGSRVLLLFGKYVGTVKKNGFYWVNPFYTKKKISLRASNFDSERLKVNDKLGNPIMISTILVWRVQNTYKAAFDVDNYENFVRVQTDAAVRKLASMYPYDNFADEGVDEDITLRSSVNEVSNALEKEIDERLSIAGIEVLEARIGYLAYAQEIANAMLKRQQATAIVAARHKIVEGAVSMVEMAIDQLSKKQVVDLDDERKAAMVSNLMVVLCGDKDASPVLNAGTLNH</sequence>
<feature type="domain" description="Band 7" evidence="3">
    <location>
        <begin position="50"/>
        <end position="218"/>
    </location>
</feature>
<proteinExistence type="predicted"/>
<keyword evidence="2" id="KW-0812">Transmembrane</keyword>
<feature type="transmembrane region" description="Helical" evidence="2">
    <location>
        <begin position="12"/>
        <end position="31"/>
    </location>
</feature>
<gene>
    <name evidence="4" type="ORF">DFQ11_10738</name>
</gene>
<protein>
    <submittedName>
        <fullName evidence="4">SPFH domain/Band 7 family protein</fullName>
    </submittedName>
</protein>
<evidence type="ECO:0000313" key="4">
    <source>
        <dbReference type="EMBL" id="PYE80074.1"/>
    </source>
</evidence>
<evidence type="ECO:0000313" key="5">
    <source>
        <dbReference type="Proteomes" id="UP000248054"/>
    </source>
</evidence>
<dbReference type="GO" id="GO:0016020">
    <property type="term" value="C:membrane"/>
    <property type="evidence" value="ECO:0007669"/>
    <property type="project" value="UniProtKB-SubCell"/>
</dbReference>
<accession>A0A2V4XWS0</accession>
<dbReference type="Pfam" id="PF01145">
    <property type="entry name" value="Band_7"/>
    <property type="match status" value="1"/>
</dbReference>
<dbReference type="EMBL" id="QJTD01000007">
    <property type="protein sequence ID" value="PYE80074.1"/>
    <property type="molecule type" value="Genomic_DNA"/>
</dbReference>
<dbReference type="InterPro" id="IPR001107">
    <property type="entry name" value="Band_7"/>
</dbReference>
<evidence type="ECO:0000256" key="1">
    <source>
        <dbReference type="ARBA" id="ARBA00004167"/>
    </source>
</evidence>
<dbReference type="OrthoDB" id="9813479at2"/>
<comment type="caution">
    <text evidence="4">The sequence shown here is derived from an EMBL/GenBank/DDBJ whole genome shotgun (WGS) entry which is preliminary data.</text>
</comment>
<comment type="subcellular location">
    <subcellularLocation>
        <location evidence="1">Membrane</location>
        <topology evidence="1">Single-pass membrane protein</topology>
    </subcellularLocation>
</comment>
<dbReference type="RefSeq" id="WP_110476378.1">
    <property type="nucleotide sequence ID" value="NZ_BMWQ01000007.1"/>
</dbReference>
<keyword evidence="2" id="KW-1133">Transmembrane helix</keyword>
<dbReference type="Gene3D" id="3.30.479.30">
    <property type="entry name" value="Band 7 domain"/>
    <property type="match status" value="1"/>
</dbReference>
<dbReference type="Proteomes" id="UP000248054">
    <property type="component" value="Unassembled WGS sequence"/>
</dbReference>
<keyword evidence="5" id="KW-1185">Reference proteome</keyword>
<dbReference type="PANTHER" id="PTHR43446:SF1">
    <property type="entry name" value="BAND 7 DOMAIN-CONTAINING PROTEIN"/>
    <property type="match status" value="1"/>
</dbReference>
<name>A0A2V4XWS0_9FLAO</name>
<keyword evidence="2" id="KW-0472">Membrane</keyword>
<dbReference type="SUPFAM" id="SSF117892">
    <property type="entry name" value="Band 7/SPFH domain"/>
    <property type="match status" value="1"/>
</dbReference>
<dbReference type="InterPro" id="IPR036013">
    <property type="entry name" value="Band_7/SPFH_dom_sf"/>
</dbReference>
<reference evidence="4 5" key="1">
    <citation type="submission" date="2018-06" db="EMBL/GenBank/DDBJ databases">
        <title>Genomic Encyclopedia of Type Strains, Phase III (KMG-III): the genomes of soil and plant-associated and newly described type strains.</title>
        <authorList>
            <person name="Whitman W."/>
        </authorList>
    </citation>
    <scope>NUCLEOTIDE SEQUENCE [LARGE SCALE GENOMIC DNA]</scope>
    <source>
        <strain evidence="4 5">CECT 7945</strain>
    </source>
</reference>
<evidence type="ECO:0000259" key="3">
    <source>
        <dbReference type="SMART" id="SM00244"/>
    </source>
</evidence>
<organism evidence="4 5">
    <name type="scientific">Winogradskyella epiphytica</name>
    <dbReference type="NCBI Taxonomy" id="262005"/>
    <lineage>
        <taxon>Bacteria</taxon>
        <taxon>Pseudomonadati</taxon>
        <taxon>Bacteroidota</taxon>
        <taxon>Flavobacteriia</taxon>
        <taxon>Flavobacteriales</taxon>
        <taxon>Flavobacteriaceae</taxon>
        <taxon>Winogradskyella</taxon>
    </lineage>
</organism>
<dbReference type="AlphaFoldDB" id="A0A2V4XWS0"/>
<feature type="transmembrane region" description="Helical" evidence="2">
    <location>
        <begin position="37"/>
        <end position="55"/>
    </location>
</feature>